<reference evidence="15" key="1">
    <citation type="submission" date="2023-04" db="EMBL/GenBank/DDBJ databases">
        <title>Sphingomonas sp. MAHUQ-71 isolated from rice field.</title>
        <authorList>
            <person name="Huq M.A."/>
        </authorList>
    </citation>
    <scope>NUCLEOTIDE SEQUENCE</scope>
    <source>
        <strain evidence="15">MAHUQ-71</strain>
    </source>
</reference>
<protein>
    <submittedName>
        <fullName evidence="15">TonB-dependent receptor</fullName>
    </submittedName>
</protein>
<keyword evidence="5" id="KW-0812">Transmembrane</keyword>
<dbReference type="PANTHER" id="PTHR32552">
    <property type="entry name" value="FERRICHROME IRON RECEPTOR-RELATED"/>
    <property type="match status" value="1"/>
</dbReference>
<keyword evidence="12" id="KW-0732">Signal</keyword>
<dbReference type="InterPro" id="IPR000531">
    <property type="entry name" value="Beta-barrel_TonB"/>
</dbReference>
<evidence type="ECO:0000256" key="7">
    <source>
        <dbReference type="ARBA" id="ARBA00023065"/>
    </source>
</evidence>
<keyword evidence="7" id="KW-0406">Ion transport</keyword>
<keyword evidence="15" id="KW-0675">Receptor</keyword>
<dbReference type="Pfam" id="PF07715">
    <property type="entry name" value="Plug"/>
    <property type="match status" value="1"/>
</dbReference>
<name>A0ABT6N156_9SPHN</name>
<evidence type="ECO:0000313" key="15">
    <source>
        <dbReference type="EMBL" id="MDH7639040.1"/>
    </source>
</evidence>
<feature type="signal peptide" evidence="12">
    <location>
        <begin position="1"/>
        <end position="25"/>
    </location>
</feature>
<sequence>MKSETMRWILATSALAWVVAAPAHGQDTPPSTSAPGSAGSGSGIADIVVTAQKRSENLQKAPVAITAIGGATLTEKGVTNLTVAQELVPGARFHQEGNTVQVFLRGVGSNLDFANVQPSVAFNFNGIFIPREGTSVGLYDIDRFEVLPGPQGTLYGRSAIGGTVNVSFRKPEFVNGGSFNLEAGNYNLAHVTGVANYALSNTLAVRAVADYIYRSGFMHTDSDSKKDFSGRLSALWKPNDDVSLYVWGYTAQKHGNTPNLVNKGSKPVYDANGNLTGFVYDENAFLTKNPYNDSRPGQLASTAPFGQPTTSTQHYNNWAGGAQLDVKLGDHVTLTDIPGYVYLNAITNVYWLGAIPAYKHDEYHQASNELRLSGDIGSRLNWLTGLYLYHNVQQGQGIVGTANGPASVPAGSLFPFYSSHVLRNRLEGGAVFGQATYKIGDKLRLTAGARYGIDKTKANGISLDDQVTPYFFNHTVHRFDYKVGAQYDITPRIMAYAQFQTGYQPATFNEVANLPGRSNLVKSGKLKSVSGGIKSRWFNNTLQINDEIFYSVYNDLQTQAYDASALYNPIFNAKKVSIPGNQLDILWEPTRNDKINLSVSYIKYRNKNFVEPNGLNFNGLSGPYAADWTINGGISHDFQMRSGYVRASVDGHYESKWYADFVHNLGTRQDAYAKLNAELIYYSDDGRYNFGFWGRNLTNKVVIAATAAAGIPGPATAYLDAPRTYGIRGGFKF</sequence>
<evidence type="ECO:0000256" key="5">
    <source>
        <dbReference type="ARBA" id="ARBA00022692"/>
    </source>
</evidence>
<feature type="domain" description="TonB-dependent receptor plug" evidence="14">
    <location>
        <begin position="58"/>
        <end position="163"/>
    </location>
</feature>
<evidence type="ECO:0000256" key="1">
    <source>
        <dbReference type="ARBA" id="ARBA00004571"/>
    </source>
</evidence>
<proteinExistence type="inferred from homology"/>
<dbReference type="RefSeq" id="WP_281044308.1">
    <property type="nucleotide sequence ID" value="NZ_JARYGZ010000001.1"/>
</dbReference>
<keyword evidence="9 11" id="KW-0472">Membrane</keyword>
<evidence type="ECO:0000256" key="10">
    <source>
        <dbReference type="ARBA" id="ARBA00023237"/>
    </source>
</evidence>
<keyword evidence="10" id="KW-0998">Cell outer membrane</keyword>
<keyword evidence="8 11" id="KW-0798">TonB box</keyword>
<evidence type="ECO:0000256" key="8">
    <source>
        <dbReference type="ARBA" id="ARBA00023077"/>
    </source>
</evidence>
<evidence type="ECO:0000256" key="2">
    <source>
        <dbReference type="ARBA" id="ARBA00022448"/>
    </source>
</evidence>
<dbReference type="EMBL" id="JARYGZ010000001">
    <property type="protein sequence ID" value="MDH7639040.1"/>
    <property type="molecule type" value="Genomic_DNA"/>
</dbReference>
<evidence type="ECO:0000259" key="13">
    <source>
        <dbReference type="Pfam" id="PF00593"/>
    </source>
</evidence>
<dbReference type="PANTHER" id="PTHR32552:SF81">
    <property type="entry name" value="TONB-DEPENDENT OUTER MEMBRANE RECEPTOR"/>
    <property type="match status" value="1"/>
</dbReference>
<dbReference type="InterPro" id="IPR012910">
    <property type="entry name" value="Plug_dom"/>
</dbReference>
<dbReference type="InterPro" id="IPR039426">
    <property type="entry name" value="TonB-dep_rcpt-like"/>
</dbReference>
<dbReference type="Proteomes" id="UP001160625">
    <property type="component" value="Unassembled WGS sequence"/>
</dbReference>
<organism evidence="15 16">
    <name type="scientific">Sphingomonas oryzagri</name>
    <dbReference type="NCBI Taxonomy" id="3042314"/>
    <lineage>
        <taxon>Bacteria</taxon>
        <taxon>Pseudomonadati</taxon>
        <taxon>Pseudomonadota</taxon>
        <taxon>Alphaproteobacteria</taxon>
        <taxon>Sphingomonadales</taxon>
        <taxon>Sphingomonadaceae</taxon>
        <taxon>Sphingomonas</taxon>
    </lineage>
</organism>
<dbReference type="InterPro" id="IPR036942">
    <property type="entry name" value="Beta-barrel_TonB_sf"/>
</dbReference>
<comment type="subcellular location">
    <subcellularLocation>
        <location evidence="1">Cell outer membrane</location>
        <topology evidence="1">Multi-pass membrane protein</topology>
    </subcellularLocation>
</comment>
<evidence type="ECO:0000313" key="16">
    <source>
        <dbReference type="Proteomes" id="UP001160625"/>
    </source>
</evidence>
<keyword evidence="3" id="KW-1134">Transmembrane beta strand</keyword>
<accession>A0ABT6N156</accession>
<keyword evidence="4" id="KW-0410">Iron transport</keyword>
<keyword evidence="6" id="KW-0408">Iron</keyword>
<evidence type="ECO:0000256" key="3">
    <source>
        <dbReference type="ARBA" id="ARBA00022452"/>
    </source>
</evidence>
<evidence type="ECO:0000256" key="11">
    <source>
        <dbReference type="RuleBase" id="RU003357"/>
    </source>
</evidence>
<evidence type="ECO:0000256" key="9">
    <source>
        <dbReference type="ARBA" id="ARBA00023136"/>
    </source>
</evidence>
<evidence type="ECO:0000256" key="12">
    <source>
        <dbReference type="SAM" id="SignalP"/>
    </source>
</evidence>
<evidence type="ECO:0000256" key="4">
    <source>
        <dbReference type="ARBA" id="ARBA00022496"/>
    </source>
</evidence>
<dbReference type="Pfam" id="PF00593">
    <property type="entry name" value="TonB_dep_Rec_b-barrel"/>
    <property type="match status" value="1"/>
</dbReference>
<dbReference type="SUPFAM" id="SSF56935">
    <property type="entry name" value="Porins"/>
    <property type="match status" value="1"/>
</dbReference>
<comment type="similarity">
    <text evidence="11">Belongs to the TonB-dependent receptor family.</text>
</comment>
<keyword evidence="2" id="KW-0813">Transport</keyword>
<feature type="domain" description="TonB-dependent receptor-like beta-barrel" evidence="13">
    <location>
        <begin position="273"/>
        <end position="697"/>
    </location>
</feature>
<feature type="chain" id="PRO_5047256224" evidence="12">
    <location>
        <begin position="26"/>
        <end position="733"/>
    </location>
</feature>
<evidence type="ECO:0000256" key="6">
    <source>
        <dbReference type="ARBA" id="ARBA00023004"/>
    </source>
</evidence>
<comment type="caution">
    <text evidence="15">The sequence shown here is derived from an EMBL/GenBank/DDBJ whole genome shotgun (WGS) entry which is preliminary data.</text>
</comment>
<keyword evidence="16" id="KW-1185">Reference proteome</keyword>
<dbReference type="Gene3D" id="2.40.170.20">
    <property type="entry name" value="TonB-dependent receptor, beta-barrel domain"/>
    <property type="match status" value="1"/>
</dbReference>
<evidence type="ECO:0000259" key="14">
    <source>
        <dbReference type="Pfam" id="PF07715"/>
    </source>
</evidence>
<gene>
    <name evidence="15" type="ORF">QGN17_09895</name>
</gene>